<accession>A0A1B1LS96</accession>
<organism evidence="1">
    <name type="scientific">Escherichia coli</name>
    <dbReference type="NCBI Taxonomy" id="562"/>
    <lineage>
        <taxon>Bacteria</taxon>
        <taxon>Pseudomonadati</taxon>
        <taxon>Pseudomonadota</taxon>
        <taxon>Gammaproteobacteria</taxon>
        <taxon>Enterobacterales</taxon>
        <taxon>Enterobacteriaceae</taxon>
        <taxon>Escherichia</taxon>
    </lineage>
</organism>
<name>A0A1B1LS96_ECOLX</name>
<sequence length="47" mass="5291">MDHTEDHLLVAIREVVRCLFTPLEGMVVPPGEIVLTHPDCRDTLQGH</sequence>
<dbReference type="EMBL" id="KX084393">
    <property type="protein sequence ID" value="ANS55933.1"/>
    <property type="molecule type" value="Genomic_DNA"/>
</dbReference>
<dbReference type="AlphaFoldDB" id="A0A1B1LS96"/>
<keyword evidence="1" id="KW-0614">Plasmid</keyword>
<dbReference type="EMBL" id="KX254342">
    <property type="protein sequence ID" value="AOF43844.1"/>
    <property type="molecule type" value="Genomic_DNA"/>
</dbReference>
<reference evidence="1" key="2">
    <citation type="journal article" date="2017" name="J. Antimicrob. Chemother.">
        <title>Genetic characterization of mcr-1-bearing plasmids to depict molecular mechanisms underlying dissemination of the colistin resistance determinant.</title>
        <authorList>
            <person name="Li R."/>
            <person name="Xie M."/>
            <person name="Zhang J."/>
            <person name="Yang Z."/>
            <person name="Liu L."/>
            <person name="Liu X."/>
            <person name="Zheng Z."/>
            <person name="Chan E.W."/>
            <person name="Chen S."/>
        </authorList>
    </citation>
    <scope>NUCLEOTIDE SEQUENCE</scope>
    <source>
        <strain evidence="1">61</strain>
        <plasmid evidence="1">pECJS-61-63</plasmid>
    </source>
</reference>
<reference evidence="2" key="1">
    <citation type="submission" date="2016-05" db="EMBL/GenBank/DDBJ databases">
        <title>Characterization of Diversified mcr-1 Coding Plasmids and the Potential Transmission Mechanism.</title>
        <authorList>
            <person name="Li R."/>
            <person name="Xie M."/>
            <person name="Zhou Y."/>
            <person name="Lin D."/>
            <person name="Chen S."/>
        </authorList>
    </citation>
    <scope>NUCLEOTIDE SEQUENCE</scope>
    <source>
        <strain evidence="2">JS-61</strain>
        <plasmid evidence="2">pECJS-61-63</plasmid>
    </source>
</reference>
<evidence type="ECO:0000313" key="2">
    <source>
        <dbReference type="EMBL" id="AOF43844.1"/>
    </source>
</evidence>
<protein>
    <submittedName>
        <fullName evidence="1">Prepilin, shufflon protein A</fullName>
    </submittedName>
</protein>
<evidence type="ECO:0000313" key="1">
    <source>
        <dbReference type="EMBL" id="ANS55933.1"/>
    </source>
</evidence>
<proteinExistence type="predicted"/>
<geneLocation type="plasmid" evidence="1">
    <name>pECJS-61-63</name>
</geneLocation>